<feature type="transmembrane region" description="Helical" evidence="1">
    <location>
        <begin position="12"/>
        <end position="32"/>
    </location>
</feature>
<keyword evidence="1" id="KW-1133">Transmembrane helix</keyword>
<feature type="transmembrane region" description="Helical" evidence="1">
    <location>
        <begin position="134"/>
        <end position="160"/>
    </location>
</feature>
<keyword evidence="1" id="KW-0812">Transmembrane</keyword>
<keyword evidence="1" id="KW-0472">Membrane</keyword>
<dbReference type="Pfam" id="PF02517">
    <property type="entry name" value="Rce1-like"/>
    <property type="match status" value="1"/>
</dbReference>
<dbReference type="InterPro" id="IPR003675">
    <property type="entry name" value="Rce1/LyrA-like_dom"/>
</dbReference>
<dbReference type="GO" id="GO:0004175">
    <property type="term" value="F:endopeptidase activity"/>
    <property type="evidence" value="ECO:0007669"/>
    <property type="project" value="UniProtKB-ARBA"/>
</dbReference>
<dbReference type="HOGENOM" id="CLU_1145943_0_0_9"/>
<gene>
    <name evidence="3" type="ordered locus">Hore_01550</name>
    <name evidence="4" type="ordered locus">Hore_02510</name>
</gene>
<dbReference type="EMBL" id="CP001098">
    <property type="protein sequence ID" value="ACL69012.1"/>
    <property type="molecule type" value="Genomic_DNA"/>
</dbReference>
<evidence type="ECO:0000259" key="2">
    <source>
        <dbReference type="Pfam" id="PF02517"/>
    </source>
</evidence>
<feature type="domain" description="CAAX prenyl protease 2/Lysostaphin resistance protein A-like" evidence="2">
    <location>
        <begin position="141"/>
        <end position="222"/>
    </location>
</feature>
<feature type="transmembrane region" description="Helical" evidence="1">
    <location>
        <begin position="216"/>
        <end position="236"/>
    </location>
</feature>
<feature type="transmembrane region" description="Helical" evidence="1">
    <location>
        <begin position="90"/>
        <end position="114"/>
    </location>
</feature>
<evidence type="ECO:0000313" key="3">
    <source>
        <dbReference type="EMBL" id="ACL68917.1"/>
    </source>
</evidence>
<dbReference type="GO" id="GO:0080120">
    <property type="term" value="P:CAAX-box protein maturation"/>
    <property type="evidence" value="ECO:0007669"/>
    <property type="project" value="UniProtKB-ARBA"/>
</dbReference>
<proteinExistence type="predicted"/>
<accession>B8D0U8</accession>
<dbReference type="EMBL" id="CP001098">
    <property type="protein sequence ID" value="ACL68917.1"/>
    <property type="molecule type" value="Genomic_DNA"/>
</dbReference>
<name>B8D0U8_HALOH</name>
<evidence type="ECO:0000313" key="4">
    <source>
        <dbReference type="EMBL" id="ACL69012.1"/>
    </source>
</evidence>
<dbReference type="Proteomes" id="UP000000719">
    <property type="component" value="Chromosome"/>
</dbReference>
<reference evidence="3 5" key="1">
    <citation type="journal article" date="2009" name="PLoS ONE">
        <title>Genome analysis of the anaerobic thermohalophilic bacterium Halothermothrix orenii.</title>
        <authorList>
            <person name="Mavromatis K."/>
            <person name="Ivanova N."/>
            <person name="Anderson I."/>
            <person name="Lykidis A."/>
            <person name="Hooper S.D."/>
            <person name="Sun H."/>
            <person name="Kunin V."/>
            <person name="Lapidus A."/>
            <person name="Hugenholtz P."/>
            <person name="Patel B."/>
            <person name="Kyrpides N.C."/>
        </authorList>
    </citation>
    <scope>NUCLEOTIDE SEQUENCE [LARGE SCALE GENOMIC DNA]</scope>
    <source>
        <strain evidence="3">H 168</strain>
        <strain evidence="5">H 168 / OCM 544 / DSM 9562</strain>
    </source>
</reference>
<dbReference type="AlphaFoldDB" id="B8D0U8"/>
<dbReference type="eggNOG" id="ENOG502ZNCN">
    <property type="taxonomic scope" value="Bacteria"/>
</dbReference>
<evidence type="ECO:0000313" key="5">
    <source>
        <dbReference type="Proteomes" id="UP000000719"/>
    </source>
</evidence>
<dbReference type="RefSeq" id="WP_012635115.1">
    <property type="nucleotide sequence ID" value="NC_011899.1"/>
</dbReference>
<feature type="transmembrane region" description="Helical" evidence="1">
    <location>
        <begin position="181"/>
        <end position="210"/>
    </location>
</feature>
<keyword evidence="5" id="KW-1185">Reference proteome</keyword>
<dbReference type="KEGG" id="hor:Hore_01550"/>
<sequence>MKERPLYVHKINYKDILIIVGFWYFMAAFGYLTRGLVFPYTPVLTSIFHFLFVISGRLIFLALVIFYLVSLYGVDFRTLGLSTKNLKKEILLGTSLIFSLLFAVLFLVNIPLSYKSLSGSNFNPLYTFDKPEHFINSIFSVIIIYPGTIIIALSEAFLLINIFYRTLLGKLKPFPGLIISSFAYSILLLTSGPTQIIIKFIAAFITIFLYRKTRSLITPSIFLAGYYTFYIIYIYGWEFIKF</sequence>
<evidence type="ECO:0000256" key="1">
    <source>
        <dbReference type="SAM" id="Phobius"/>
    </source>
</evidence>
<dbReference type="KEGG" id="hor:Hore_02510"/>
<protein>
    <recommendedName>
        <fullName evidence="2">CAAX prenyl protease 2/Lysostaphin resistance protein A-like domain-containing protein</fullName>
    </recommendedName>
</protein>
<feature type="transmembrane region" description="Helical" evidence="1">
    <location>
        <begin position="47"/>
        <end position="69"/>
    </location>
</feature>
<organism evidence="3 5">
    <name type="scientific">Halothermothrix orenii (strain H 168 / OCM 544 / DSM 9562)</name>
    <dbReference type="NCBI Taxonomy" id="373903"/>
    <lineage>
        <taxon>Bacteria</taxon>
        <taxon>Bacillati</taxon>
        <taxon>Bacillota</taxon>
        <taxon>Clostridia</taxon>
        <taxon>Halanaerobiales</taxon>
        <taxon>Halothermotrichaceae</taxon>
        <taxon>Halothermothrix</taxon>
    </lineage>
</organism>